<reference evidence="22" key="1">
    <citation type="journal article" date="2016" name="Nat. Biotechnol.">
        <title>Sequencing wild and cultivated cassava and related species reveals extensive interspecific hybridization and genetic diversity.</title>
        <authorList>
            <person name="Bredeson J.V."/>
            <person name="Lyons J.B."/>
            <person name="Prochnik S.E."/>
            <person name="Wu G.A."/>
            <person name="Ha C.M."/>
            <person name="Edsinger-Gonzales E."/>
            <person name="Grimwood J."/>
            <person name="Schmutz J."/>
            <person name="Rabbi I.Y."/>
            <person name="Egesi C."/>
            <person name="Nauluvula P."/>
            <person name="Lebot V."/>
            <person name="Ndunguru J."/>
            <person name="Mkamilo G."/>
            <person name="Bart R.S."/>
            <person name="Setter T.L."/>
            <person name="Gleadow R.M."/>
            <person name="Kulakow P."/>
            <person name="Ferguson M.E."/>
            <person name="Rounsley S."/>
            <person name="Rokhsar D.S."/>
        </authorList>
    </citation>
    <scope>NUCLEOTIDE SEQUENCE [LARGE SCALE GENOMIC DNA]</scope>
    <source>
        <strain evidence="22">cv. AM560-2</strain>
    </source>
</reference>
<dbReference type="InterPro" id="IPR028082">
    <property type="entry name" value="Peripla_BP_I"/>
</dbReference>
<dbReference type="Pfam" id="PF00060">
    <property type="entry name" value="Lig_chan"/>
    <property type="match status" value="1"/>
</dbReference>
<keyword evidence="10 15" id="KW-0675">Receptor</keyword>
<dbReference type="EMBL" id="CM004402">
    <property type="protein sequence ID" value="OAY27543.1"/>
    <property type="molecule type" value="Genomic_DNA"/>
</dbReference>
<dbReference type="Gramene" id="Manes.16G133600.1.v8.1">
    <property type="protein sequence ID" value="Manes.16G133600.1.v8.1.CDS"/>
    <property type="gene ID" value="Manes.16G133600.v8.1"/>
</dbReference>
<gene>
    <name evidence="21" type="ORF">MANES_16G133600v8</name>
</gene>
<evidence type="ECO:0000256" key="15">
    <source>
        <dbReference type="PIRNR" id="PIRNR037090"/>
    </source>
</evidence>
<dbReference type="GO" id="GO:0005886">
    <property type="term" value="C:plasma membrane"/>
    <property type="evidence" value="ECO:0000318"/>
    <property type="project" value="GO_Central"/>
</dbReference>
<organism evidence="21 22">
    <name type="scientific">Manihot esculenta</name>
    <name type="common">Cassava</name>
    <name type="synonym">Jatropha manihot</name>
    <dbReference type="NCBI Taxonomy" id="3983"/>
    <lineage>
        <taxon>Eukaryota</taxon>
        <taxon>Viridiplantae</taxon>
        <taxon>Streptophyta</taxon>
        <taxon>Embryophyta</taxon>
        <taxon>Tracheophyta</taxon>
        <taxon>Spermatophyta</taxon>
        <taxon>Magnoliopsida</taxon>
        <taxon>eudicotyledons</taxon>
        <taxon>Gunneridae</taxon>
        <taxon>Pentapetalae</taxon>
        <taxon>rosids</taxon>
        <taxon>fabids</taxon>
        <taxon>Malpighiales</taxon>
        <taxon>Euphorbiaceae</taxon>
        <taxon>Crotonoideae</taxon>
        <taxon>Manihoteae</taxon>
        <taxon>Manihot</taxon>
    </lineage>
</organism>
<dbReference type="FunFam" id="3.40.50.2300:FF:000398">
    <property type="entry name" value="Glutamate receptor"/>
    <property type="match status" value="1"/>
</dbReference>
<evidence type="ECO:0000256" key="12">
    <source>
        <dbReference type="ARBA" id="ARBA00023286"/>
    </source>
</evidence>
<dbReference type="CDD" id="cd13686">
    <property type="entry name" value="GluR_Plant"/>
    <property type="match status" value="1"/>
</dbReference>
<evidence type="ECO:0000256" key="16">
    <source>
        <dbReference type="PIRSR" id="PIRSR037090-50"/>
    </source>
</evidence>
<feature type="transmembrane region" description="Helical" evidence="18">
    <location>
        <begin position="646"/>
        <end position="665"/>
    </location>
</feature>
<dbReference type="GO" id="GO:0015276">
    <property type="term" value="F:ligand-gated monoatomic ion channel activity"/>
    <property type="evidence" value="ECO:0000318"/>
    <property type="project" value="GO_Central"/>
</dbReference>
<evidence type="ECO:0000256" key="17">
    <source>
        <dbReference type="SAM" id="MobiDB-lite"/>
    </source>
</evidence>
<dbReference type="Gene3D" id="3.40.50.2300">
    <property type="match status" value="2"/>
</dbReference>
<keyword evidence="11" id="KW-0325">Glycoprotein</keyword>
<dbReference type="FunFam" id="3.40.190.10:FF:000195">
    <property type="entry name" value="Glutamate receptor 2.7"/>
    <property type="match status" value="1"/>
</dbReference>
<evidence type="ECO:0000256" key="2">
    <source>
        <dbReference type="ARBA" id="ARBA00008685"/>
    </source>
</evidence>
<comment type="function">
    <text evidence="15">Glutamate-gated receptor that probably acts as non-selective cation channel.</text>
</comment>
<evidence type="ECO:0000313" key="21">
    <source>
        <dbReference type="EMBL" id="OAY27543.1"/>
    </source>
</evidence>
<dbReference type="AlphaFoldDB" id="A0A2C9UD89"/>
<keyword evidence="16" id="KW-1015">Disulfide bond</keyword>
<dbReference type="Pfam" id="PF10613">
    <property type="entry name" value="Lig_chan-Glu_bd"/>
    <property type="match status" value="1"/>
</dbReference>
<comment type="subcellular location">
    <subcellularLocation>
        <location evidence="1">Membrane</location>
        <topology evidence="1">Multi-pass membrane protein</topology>
    </subcellularLocation>
</comment>
<keyword evidence="5 18" id="KW-0812">Transmembrane</keyword>
<keyword evidence="8 15" id="KW-0406">Ion transport</keyword>
<keyword evidence="9 15" id="KW-0472">Membrane</keyword>
<comment type="caution">
    <text evidence="21">The sequence shown here is derived from an EMBL/GenBank/DDBJ whole genome shotgun (WGS) entry which is preliminary data.</text>
</comment>
<dbReference type="FunFam" id="3.40.50.2300:FF:000195">
    <property type="entry name" value="Glutamate receptor"/>
    <property type="match status" value="1"/>
</dbReference>
<evidence type="ECO:0000256" key="8">
    <source>
        <dbReference type="ARBA" id="ARBA00023065"/>
    </source>
</evidence>
<dbReference type="PANTHER" id="PTHR34836:SF1">
    <property type="entry name" value="OS09G0428600 PROTEIN"/>
    <property type="match status" value="1"/>
</dbReference>
<keyword evidence="4 15" id="KW-0813">Transport</keyword>
<keyword evidence="12 15" id="KW-1071">Ligand-gated ion channel</keyword>
<dbReference type="CDD" id="cd19990">
    <property type="entry name" value="PBP1_GABAb_receptor_plant"/>
    <property type="match status" value="1"/>
</dbReference>
<evidence type="ECO:0000256" key="9">
    <source>
        <dbReference type="ARBA" id="ARBA00023136"/>
    </source>
</evidence>
<dbReference type="SMART" id="SM00079">
    <property type="entry name" value="PBPe"/>
    <property type="match status" value="1"/>
</dbReference>
<comment type="similarity">
    <text evidence="2 15">Belongs to the glutamate-gated ion channel (TC 1.A.10.1) family.</text>
</comment>
<proteinExistence type="inferred from homology"/>
<comment type="subunit">
    <text evidence="3">May form heteromers.</text>
</comment>
<evidence type="ECO:0000256" key="10">
    <source>
        <dbReference type="ARBA" id="ARBA00023170"/>
    </source>
</evidence>
<dbReference type="FunFam" id="3.40.190.10:FF:000103">
    <property type="entry name" value="Glutamate receptor"/>
    <property type="match status" value="1"/>
</dbReference>
<dbReference type="OrthoDB" id="5984008at2759"/>
<evidence type="ECO:0000256" key="19">
    <source>
        <dbReference type="SAM" id="SignalP"/>
    </source>
</evidence>
<evidence type="ECO:0000259" key="20">
    <source>
        <dbReference type="SMART" id="SM00079"/>
    </source>
</evidence>
<feature type="domain" description="Ionotropic glutamate receptor C-terminal" evidence="20">
    <location>
        <begin position="459"/>
        <end position="809"/>
    </location>
</feature>
<dbReference type="Gene3D" id="1.10.287.70">
    <property type="match status" value="1"/>
</dbReference>
<feature type="transmembrane region" description="Helical" evidence="18">
    <location>
        <begin position="587"/>
        <end position="607"/>
    </location>
</feature>
<feature type="region of interest" description="Disordered" evidence="17">
    <location>
        <begin position="924"/>
        <end position="943"/>
    </location>
</feature>
<dbReference type="GO" id="GO:0038023">
    <property type="term" value="F:signaling receptor activity"/>
    <property type="evidence" value="ECO:0000318"/>
    <property type="project" value="GO_Central"/>
</dbReference>
<protein>
    <recommendedName>
        <fullName evidence="15">Glutamate receptor</fullName>
    </recommendedName>
</protein>
<keyword evidence="22" id="KW-1185">Reference proteome</keyword>
<dbReference type="InterPro" id="IPR001320">
    <property type="entry name" value="Iontro_rcpt_C"/>
</dbReference>
<dbReference type="STRING" id="3983.A0A2C9UD89"/>
<dbReference type="Proteomes" id="UP000091857">
    <property type="component" value="Chromosome 16"/>
</dbReference>
<dbReference type="InterPro" id="IPR001828">
    <property type="entry name" value="ANF_lig-bd_rcpt"/>
</dbReference>
<evidence type="ECO:0000256" key="5">
    <source>
        <dbReference type="ARBA" id="ARBA00022692"/>
    </source>
</evidence>
<dbReference type="InterPro" id="IPR019594">
    <property type="entry name" value="Glu/Gly-bd"/>
</dbReference>
<dbReference type="FunFam" id="3.40.50.2300:FF:000169">
    <property type="entry name" value="Glutamate receptor"/>
    <property type="match status" value="1"/>
</dbReference>
<evidence type="ECO:0000256" key="14">
    <source>
        <dbReference type="ARBA" id="ARBA00049638"/>
    </source>
</evidence>
<dbReference type="FunFam" id="1.10.287.70:FF:000037">
    <property type="entry name" value="Glutamate receptor"/>
    <property type="match status" value="1"/>
</dbReference>
<dbReference type="PIRSF" id="PIRSF037090">
    <property type="entry name" value="Iontro_Glu-like_rcpt_pln"/>
    <property type="match status" value="1"/>
</dbReference>
<evidence type="ECO:0000256" key="7">
    <source>
        <dbReference type="ARBA" id="ARBA00022989"/>
    </source>
</evidence>
<evidence type="ECO:0000256" key="3">
    <source>
        <dbReference type="ARBA" id="ARBA00011095"/>
    </source>
</evidence>
<evidence type="ECO:0000256" key="11">
    <source>
        <dbReference type="ARBA" id="ARBA00023180"/>
    </source>
</evidence>
<evidence type="ECO:0000256" key="4">
    <source>
        <dbReference type="ARBA" id="ARBA00022448"/>
    </source>
</evidence>
<feature type="disulfide bond" evidence="16">
    <location>
        <begin position="757"/>
        <end position="813"/>
    </location>
</feature>
<evidence type="ECO:0000256" key="18">
    <source>
        <dbReference type="SAM" id="Phobius"/>
    </source>
</evidence>
<dbReference type="InterPro" id="IPR044440">
    <property type="entry name" value="GABAb_receptor_plant_PBP1"/>
</dbReference>
<feature type="chain" id="PRO_5013242997" description="Glutamate receptor" evidence="19">
    <location>
        <begin position="34"/>
        <end position="967"/>
    </location>
</feature>
<dbReference type="SUPFAM" id="SSF53850">
    <property type="entry name" value="Periplasmic binding protein-like II"/>
    <property type="match status" value="1"/>
</dbReference>
<dbReference type="InterPro" id="IPR015683">
    <property type="entry name" value="Ionotropic_Glu_rcpt"/>
</dbReference>
<evidence type="ECO:0000256" key="1">
    <source>
        <dbReference type="ARBA" id="ARBA00004141"/>
    </source>
</evidence>
<accession>A0A2C9UD89</accession>
<evidence type="ECO:0000256" key="6">
    <source>
        <dbReference type="ARBA" id="ARBA00022729"/>
    </source>
</evidence>
<comment type="function">
    <text evidence="14">Glutamate-gated receptor that probably acts as a non-selective cation channel. May be involved in light-signal transduction and calcium homeostasis via the regulation of calcium influx into cells.</text>
</comment>
<keyword evidence="7 18" id="KW-1133">Transmembrane helix</keyword>
<sequence>MRRSPSKPAALSLSLVWFLWLTEMNMMMMMAQSQNTTISVNVGVVLDLENPEANKWLSCINMALSDFYAANSNYQTRLVLHTRDSMRDVVGAAAAALDLIKNVQVQAILGPNTSMQASFVIDLGEKTQVPIISYSASSPSLTSIRSPYFFRATQNDSTQVNAISAIVQAFGWREAVPVFVDNEYGKGIIPYLTDALQAIDTRVPYRSAISPAATDDEISEELYKLMTMQTRVFIVHMTPSLGSRFFIKASEVGMLSEGYVWIISDGMISSIYPQVTDSMQGVLGIRPYVPKTQALEDFRARWKRKFQQVDGEINIYGLWAYDAATALAMATEKAGIANFGFQKANVSNNSTDLSTLGFSRNGQSLLEALSNTRFRGLTGDFHFVNGQLPASAFQIVNVIGEGARELGFWTPRKGLVKKLNSLTNTNLYSTSKSNLASVIWPGDSTSVPKGWEIPTNGKKLRVLVQMEDGFNEFVKVARDSSTNTTKVTGYCIDIFDAVVNALPYAVTYDYIPFAKPDGERAGTYNDMVYQLYLGNFDAVVGDTTIIANRSLYADFTLPYTESGVSMIVPTRDKNSKNAWVFLKPLTWDLWVTSFCFFVFIGFVVWVLEHRINEDFRGPPSHQVGTSFWFSFSTMVFAHRERVVSNLARTVVIIWCFVVLILTQSYTASLTSLLTVQQLMPTVTDVNQLIKTGLYVGYQEGSFVLGILKQLGFDESKIKVYNSTEELDELFNKGSGNGGIAAAFDEVPYIKLFLTKYCSKYTTVEPTFKTGGFGFAFPRGSPLVPDVSRAILNVTEGDKMKRIEQKWFGKQGICPETSTSVSSNSLSLQSFCGLFLIAGVASVSALAIFTAMFVYEHRQALIPSDSIASIWSRILYLFRIFDQKDLKSHTFRKSEVSEIQLTLPPSMGAPSPSIQSVHSDFPIEQRTSSAEYGDPSSSEQAPQEVVISIEVAKTNQETPVAIERTRDN</sequence>
<feature type="signal peptide" evidence="19">
    <location>
        <begin position="1"/>
        <end position="33"/>
    </location>
</feature>
<feature type="transmembrane region" description="Helical" evidence="18">
    <location>
        <begin position="832"/>
        <end position="854"/>
    </location>
</feature>
<evidence type="ECO:0000313" key="22">
    <source>
        <dbReference type="Proteomes" id="UP000091857"/>
    </source>
</evidence>
<dbReference type="InterPro" id="IPR017103">
    <property type="entry name" value="Iontropic_Glu_rcpt_pln"/>
</dbReference>
<dbReference type="Pfam" id="PF01094">
    <property type="entry name" value="ANF_receptor"/>
    <property type="match status" value="1"/>
</dbReference>
<dbReference type="PANTHER" id="PTHR34836">
    <property type="entry name" value="OS06G0188250 PROTEIN"/>
    <property type="match status" value="1"/>
</dbReference>
<evidence type="ECO:0000256" key="13">
    <source>
        <dbReference type="ARBA" id="ARBA00023303"/>
    </source>
</evidence>
<feature type="compositionally biased region" description="Polar residues" evidence="17">
    <location>
        <begin position="924"/>
        <end position="940"/>
    </location>
</feature>
<keyword evidence="6 19" id="KW-0732">Signal</keyword>
<name>A0A2C9UD89_MANES</name>
<dbReference type="SUPFAM" id="SSF53822">
    <property type="entry name" value="Periplasmic binding protein-like I"/>
    <property type="match status" value="1"/>
</dbReference>
<keyword evidence="13 15" id="KW-0407">Ion channel</keyword>
<dbReference type="Gene3D" id="3.40.190.10">
    <property type="entry name" value="Periplasmic binding protein-like II"/>
    <property type="match status" value="2"/>
</dbReference>